<dbReference type="PANTHER" id="PTHR24305">
    <property type="entry name" value="CYTOCHROME P450"/>
    <property type="match status" value="1"/>
</dbReference>
<dbReference type="InterPro" id="IPR001128">
    <property type="entry name" value="Cyt_P450"/>
</dbReference>
<feature type="binding site" description="axial binding residue" evidence="5">
    <location>
        <position position="465"/>
    </location>
    <ligand>
        <name>heme</name>
        <dbReference type="ChEBI" id="CHEBI:30413"/>
    </ligand>
    <ligandPart>
        <name>Fe</name>
        <dbReference type="ChEBI" id="CHEBI:18248"/>
    </ligandPart>
</feature>
<dbReference type="GO" id="GO:0004497">
    <property type="term" value="F:monooxygenase activity"/>
    <property type="evidence" value="ECO:0007669"/>
    <property type="project" value="UniProtKB-KW"/>
</dbReference>
<evidence type="ECO:0000256" key="4">
    <source>
        <dbReference type="ARBA" id="ARBA00023004"/>
    </source>
</evidence>
<dbReference type="SUPFAM" id="SSF48264">
    <property type="entry name" value="Cytochrome P450"/>
    <property type="match status" value="1"/>
</dbReference>
<evidence type="ECO:0000256" key="2">
    <source>
        <dbReference type="ARBA" id="ARBA00022617"/>
    </source>
</evidence>
<organism evidence="8 9">
    <name type="scientific">Cladorrhinum samala</name>
    <dbReference type="NCBI Taxonomy" id="585594"/>
    <lineage>
        <taxon>Eukaryota</taxon>
        <taxon>Fungi</taxon>
        <taxon>Dikarya</taxon>
        <taxon>Ascomycota</taxon>
        <taxon>Pezizomycotina</taxon>
        <taxon>Sordariomycetes</taxon>
        <taxon>Sordariomycetidae</taxon>
        <taxon>Sordariales</taxon>
        <taxon>Podosporaceae</taxon>
        <taxon>Cladorrhinum</taxon>
    </lineage>
</organism>
<keyword evidence="7" id="KW-0812">Transmembrane</keyword>
<reference evidence="8" key="2">
    <citation type="submission" date="2023-06" db="EMBL/GenBank/DDBJ databases">
        <authorList>
            <consortium name="Lawrence Berkeley National Laboratory"/>
            <person name="Mondo S.J."/>
            <person name="Hensen N."/>
            <person name="Bonometti L."/>
            <person name="Westerberg I."/>
            <person name="Brannstrom I.O."/>
            <person name="Guillou S."/>
            <person name="Cros-Aarteil S."/>
            <person name="Calhoun S."/>
            <person name="Haridas S."/>
            <person name="Kuo A."/>
            <person name="Pangilinan J."/>
            <person name="Riley R."/>
            <person name="Labutti K."/>
            <person name="Andreopoulos B."/>
            <person name="Lipzen A."/>
            <person name="Chen C."/>
            <person name="Yanf M."/>
            <person name="Daum C."/>
            <person name="Ng V."/>
            <person name="Clum A."/>
            <person name="Steindorff A."/>
            <person name="Ohm R."/>
            <person name="Martin F."/>
            <person name="Silar P."/>
            <person name="Natvig D."/>
            <person name="Lalanne C."/>
            <person name="Gautier V."/>
            <person name="Ament-Velasquez S.L."/>
            <person name="Kruys A."/>
            <person name="Hutchinson M.I."/>
            <person name="Powell A.J."/>
            <person name="Barry K."/>
            <person name="Miller A.N."/>
            <person name="Grigoriev I.V."/>
            <person name="Debuchy R."/>
            <person name="Gladieux P."/>
            <person name="Thoren M.H."/>
            <person name="Johannesson H."/>
        </authorList>
    </citation>
    <scope>NUCLEOTIDE SEQUENCE</scope>
    <source>
        <strain evidence="8">PSN324</strain>
    </source>
</reference>
<protein>
    <submittedName>
        <fullName evidence="8">Cytochrome P450 E-class, group IV</fullName>
    </submittedName>
</protein>
<dbReference type="GO" id="GO:0016705">
    <property type="term" value="F:oxidoreductase activity, acting on paired donors, with incorporation or reduction of molecular oxygen"/>
    <property type="evidence" value="ECO:0007669"/>
    <property type="project" value="InterPro"/>
</dbReference>
<comment type="cofactor">
    <cofactor evidence="1 5">
        <name>heme</name>
        <dbReference type="ChEBI" id="CHEBI:30413"/>
    </cofactor>
</comment>
<evidence type="ECO:0000313" key="8">
    <source>
        <dbReference type="EMBL" id="KAK4457875.1"/>
    </source>
</evidence>
<keyword evidence="6" id="KW-0560">Oxidoreductase</keyword>
<dbReference type="PRINTS" id="PR00463">
    <property type="entry name" value="EP450I"/>
</dbReference>
<dbReference type="InterPro" id="IPR036396">
    <property type="entry name" value="Cyt_P450_sf"/>
</dbReference>
<keyword evidence="6" id="KW-0503">Monooxygenase</keyword>
<name>A0AAV9HCU1_9PEZI</name>
<comment type="caution">
    <text evidence="8">The sequence shown here is derived from an EMBL/GenBank/DDBJ whole genome shotgun (WGS) entry which is preliminary data.</text>
</comment>
<gene>
    <name evidence="8" type="ORF">QBC42DRAFT_235368</name>
</gene>
<dbReference type="EMBL" id="MU865093">
    <property type="protein sequence ID" value="KAK4457875.1"/>
    <property type="molecule type" value="Genomic_DNA"/>
</dbReference>
<keyword evidence="7" id="KW-0472">Membrane</keyword>
<dbReference type="Gene3D" id="1.10.630.10">
    <property type="entry name" value="Cytochrome P450"/>
    <property type="match status" value="1"/>
</dbReference>
<dbReference type="InterPro" id="IPR002401">
    <property type="entry name" value="Cyt_P450_E_grp-I"/>
</dbReference>
<dbReference type="Pfam" id="PF00067">
    <property type="entry name" value="p450"/>
    <property type="match status" value="1"/>
</dbReference>
<proteinExistence type="inferred from homology"/>
<keyword evidence="3 5" id="KW-0479">Metal-binding</keyword>
<keyword evidence="9" id="KW-1185">Reference proteome</keyword>
<evidence type="ECO:0000256" key="3">
    <source>
        <dbReference type="ARBA" id="ARBA00022723"/>
    </source>
</evidence>
<reference evidence="8" key="1">
    <citation type="journal article" date="2023" name="Mol. Phylogenet. Evol.">
        <title>Genome-scale phylogeny and comparative genomics of the fungal order Sordariales.</title>
        <authorList>
            <person name="Hensen N."/>
            <person name="Bonometti L."/>
            <person name="Westerberg I."/>
            <person name="Brannstrom I.O."/>
            <person name="Guillou S."/>
            <person name="Cros-Aarteil S."/>
            <person name="Calhoun S."/>
            <person name="Haridas S."/>
            <person name="Kuo A."/>
            <person name="Mondo S."/>
            <person name="Pangilinan J."/>
            <person name="Riley R."/>
            <person name="LaButti K."/>
            <person name="Andreopoulos B."/>
            <person name="Lipzen A."/>
            <person name="Chen C."/>
            <person name="Yan M."/>
            <person name="Daum C."/>
            <person name="Ng V."/>
            <person name="Clum A."/>
            <person name="Steindorff A."/>
            <person name="Ohm R.A."/>
            <person name="Martin F."/>
            <person name="Silar P."/>
            <person name="Natvig D.O."/>
            <person name="Lalanne C."/>
            <person name="Gautier V."/>
            <person name="Ament-Velasquez S.L."/>
            <person name="Kruys A."/>
            <person name="Hutchinson M.I."/>
            <person name="Powell A.J."/>
            <person name="Barry K."/>
            <person name="Miller A.N."/>
            <person name="Grigoriev I.V."/>
            <person name="Debuchy R."/>
            <person name="Gladieux P."/>
            <person name="Hiltunen Thoren M."/>
            <person name="Johannesson H."/>
        </authorList>
    </citation>
    <scope>NUCLEOTIDE SEQUENCE</scope>
    <source>
        <strain evidence="8">PSN324</strain>
    </source>
</reference>
<keyword evidence="4 5" id="KW-0408">Iron</keyword>
<dbReference type="Proteomes" id="UP001321749">
    <property type="component" value="Unassembled WGS sequence"/>
</dbReference>
<evidence type="ECO:0000256" key="1">
    <source>
        <dbReference type="ARBA" id="ARBA00001971"/>
    </source>
</evidence>
<dbReference type="PANTHER" id="PTHR24305:SF147">
    <property type="entry name" value="P450, PUTATIVE (EUROFUNG)-RELATED"/>
    <property type="match status" value="1"/>
</dbReference>
<dbReference type="PROSITE" id="PS00086">
    <property type="entry name" value="CYTOCHROME_P450"/>
    <property type="match status" value="1"/>
</dbReference>
<evidence type="ECO:0000256" key="5">
    <source>
        <dbReference type="PIRSR" id="PIRSR602401-1"/>
    </source>
</evidence>
<keyword evidence="7" id="KW-1133">Transmembrane helix</keyword>
<dbReference type="AlphaFoldDB" id="A0AAV9HCU1"/>
<dbReference type="CDD" id="cd11062">
    <property type="entry name" value="CYP58-like"/>
    <property type="match status" value="1"/>
</dbReference>
<dbReference type="GO" id="GO:0005506">
    <property type="term" value="F:iron ion binding"/>
    <property type="evidence" value="ECO:0007669"/>
    <property type="project" value="InterPro"/>
</dbReference>
<feature type="transmembrane region" description="Helical" evidence="7">
    <location>
        <begin position="317"/>
        <end position="339"/>
    </location>
</feature>
<feature type="transmembrane region" description="Helical" evidence="7">
    <location>
        <begin position="21"/>
        <end position="40"/>
    </location>
</feature>
<evidence type="ECO:0000313" key="9">
    <source>
        <dbReference type="Proteomes" id="UP001321749"/>
    </source>
</evidence>
<dbReference type="GO" id="GO:0020037">
    <property type="term" value="F:heme binding"/>
    <property type="evidence" value="ECO:0007669"/>
    <property type="project" value="InterPro"/>
</dbReference>
<keyword evidence="2 5" id="KW-0349">Heme</keyword>
<evidence type="ECO:0000256" key="7">
    <source>
        <dbReference type="SAM" id="Phobius"/>
    </source>
</evidence>
<comment type="similarity">
    <text evidence="6">Belongs to the cytochrome P450 family.</text>
</comment>
<dbReference type="InterPro" id="IPR050121">
    <property type="entry name" value="Cytochrome_P450_monoxygenase"/>
</dbReference>
<dbReference type="InterPro" id="IPR017972">
    <property type="entry name" value="Cyt_P450_CS"/>
</dbReference>
<sequence>MDSHVDVGGGVGLNLDSLKRAFSPASLVALVGVWLGYRFLVGLYNVSALHPLSGFPGPKIAAFSYAYEAYYDWICGGQYTNKIRQMHERYGPIVRINPDELHCSDPLWVDEIYTNTPGRIRDKWQHQLNTGGAGPVSVTGFSTVPHELHRLRKGALSRFFSRQQMQRLEGEVLDFANETVNKMLRWSGKEPFNIKEALNCFTADVIAQYGFGEHMGFVAQEGWTPNLATYTESFLKSAYLMRHFALGRKAANFLPMFANYLGEDMKRVMHWMNELIPQYITNAINDPNNGRVFAELVESKALPAEEMTMYRLSGEGFNFLLAGTETTAATLTVITYWLLARPETYKRLMNDLDGLTPETLKWNDLEKRPYMWAVVHESLRMMPGVSHRSARIARNEDLVYKSKDGKTWVVPRGTPIGMTSIINHFDEDLFPNPHDFNPDRFLLNGQPNYKLAKYMLAFGKGTRSCLGENLAYCEVYIMAALLAMRVVPRARLVNTTYEENLKYSHDMIVPQTKNGAVAVHIKID</sequence>
<accession>A0AAV9HCU1</accession>
<evidence type="ECO:0000256" key="6">
    <source>
        <dbReference type="RuleBase" id="RU000461"/>
    </source>
</evidence>
<dbReference type="PRINTS" id="PR00385">
    <property type="entry name" value="P450"/>
</dbReference>